<name>A0ABX6P542_9BURK</name>
<protein>
    <recommendedName>
        <fullName evidence="3">DUF4263 domain-containing protein</fullName>
    </recommendedName>
</protein>
<evidence type="ECO:0008006" key="3">
    <source>
        <dbReference type="Google" id="ProtNLM"/>
    </source>
</evidence>
<accession>A0ABX6P542</accession>
<keyword evidence="2" id="KW-1185">Reference proteome</keyword>
<dbReference type="EMBL" id="CP053418">
    <property type="protein sequence ID" value="QJW85198.1"/>
    <property type="molecule type" value="Genomic_DNA"/>
</dbReference>
<proteinExistence type="predicted"/>
<reference evidence="1 2" key="1">
    <citation type="submission" date="2020-05" db="EMBL/GenBank/DDBJ databases">
        <title>Ramlibacter rhizophilus sp. nov., isolated from rhizosphere soil of national flower Mugunghwa from South Korea.</title>
        <authorList>
            <person name="Zheng-Fei Y."/>
            <person name="Huan T."/>
        </authorList>
    </citation>
    <scope>NUCLEOTIDE SEQUENCE [LARGE SCALE GENOMIC DNA]</scope>
    <source>
        <strain evidence="1 2">H242</strain>
    </source>
</reference>
<evidence type="ECO:0000313" key="2">
    <source>
        <dbReference type="Proteomes" id="UP000500826"/>
    </source>
</evidence>
<organism evidence="1 2">
    <name type="scientific">Ramlibacter terrae</name>
    <dbReference type="NCBI Taxonomy" id="2732511"/>
    <lineage>
        <taxon>Bacteria</taxon>
        <taxon>Pseudomonadati</taxon>
        <taxon>Pseudomonadota</taxon>
        <taxon>Betaproteobacteria</taxon>
        <taxon>Burkholderiales</taxon>
        <taxon>Comamonadaceae</taxon>
        <taxon>Ramlibacter</taxon>
    </lineage>
</organism>
<sequence>MLLNLKSAMNSEAEIQAWMVEKARSRQLSNLIVWGCEPADAELRAAVQDRGSAPYVHSHTVQGARRILDALIEPEFLYAEKNVSPSRPAKLLPDLVLRDVVSGAFIVIELKRERTAARQFATELLAYANCLRVTHPGAAVFLVPVSTSWRPLEKHAVAQMMQGRLPVLPLEIVDVSNQPLLRVRSDLLVSDNAMHNPASALIAETKTFLISRPQQPGVSGATINQLTHALRDVAHRAEKETASGFALAWHVAGHDSLFVSVAVSDPCHTSEQPFDGKEPTDRHVSEEEFDRALSNDDWEFRDDAATRLLLGTELGVGIPSYSSEWEGPRHTLEARLLKENADVWGFEGFGELGAQLHCRRALQRNVFAPLLPDLITFSPWHPVTWLPVLDSVIVDGPQDDANSAAARALRAGKVLGSTIQDCRRLGVRRFRRGASEARVLAACADLAVLTRKPAQPFVQQVAANSIYFVPPEQWWGLVQITHELLRTAGEGLGEAFEHGYRRAGKG</sequence>
<reference evidence="1 2" key="2">
    <citation type="submission" date="2020-05" db="EMBL/GenBank/DDBJ databases">
        <authorList>
            <person name="Khan S.A."/>
            <person name="Jeon C.O."/>
            <person name="Chun B.H."/>
        </authorList>
    </citation>
    <scope>NUCLEOTIDE SEQUENCE [LARGE SCALE GENOMIC DNA]</scope>
    <source>
        <strain evidence="1 2">H242</strain>
    </source>
</reference>
<gene>
    <name evidence="1" type="ORF">HK414_22515</name>
</gene>
<dbReference type="Proteomes" id="UP000500826">
    <property type="component" value="Chromosome"/>
</dbReference>
<evidence type="ECO:0000313" key="1">
    <source>
        <dbReference type="EMBL" id="QJW85198.1"/>
    </source>
</evidence>